<gene>
    <name evidence="2" type="ORF">PN497_20060</name>
</gene>
<sequence>MIEQDIENKLAEIEKTHPWFNGSNKPVTKEKTAPSPVPTFSPEIEKKIEEVARSHPWFIRR</sequence>
<accession>A0ABT4ZW21</accession>
<comment type="caution">
    <text evidence="2">The sequence shown here is derived from an EMBL/GenBank/DDBJ whole genome shotgun (WGS) entry which is preliminary data.</text>
</comment>
<dbReference type="Proteomes" id="UP001211711">
    <property type="component" value="Unassembled WGS sequence"/>
</dbReference>
<evidence type="ECO:0000313" key="3">
    <source>
        <dbReference type="Proteomes" id="UP001211711"/>
    </source>
</evidence>
<evidence type="ECO:0000313" key="2">
    <source>
        <dbReference type="EMBL" id="MDB9443627.1"/>
    </source>
</evidence>
<dbReference type="EMBL" id="JAQMTI010000256">
    <property type="protein sequence ID" value="MDB9443627.1"/>
    <property type="molecule type" value="Genomic_DNA"/>
</dbReference>
<proteinExistence type="predicted"/>
<reference evidence="2 3" key="1">
    <citation type="submission" date="2023-01" db="EMBL/GenBank/DDBJ databases">
        <title>Genomes from the Australian National Cyanobacteria Reference Collection.</title>
        <authorList>
            <person name="Willis A."/>
            <person name="Lee E.M.F."/>
        </authorList>
    </citation>
    <scope>NUCLEOTIDE SEQUENCE [LARGE SCALE GENOMIC DNA]</scope>
    <source>
        <strain evidence="2 3">CS-549</strain>
    </source>
</reference>
<organism evidence="2 3">
    <name type="scientific">Sphaerospermopsis kisseleviana CS-549</name>
    <dbReference type="NCBI Taxonomy" id="3021783"/>
    <lineage>
        <taxon>Bacteria</taxon>
        <taxon>Bacillati</taxon>
        <taxon>Cyanobacteriota</taxon>
        <taxon>Cyanophyceae</taxon>
        <taxon>Nostocales</taxon>
        <taxon>Aphanizomenonaceae</taxon>
        <taxon>Sphaerospermopsis</taxon>
        <taxon>Sphaerospermopsis kisseleviana</taxon>
    </lineage>
</organism>
<protein>
    <submittedName>
        <fullName evidence="2">Uncharacterized protein</fullName>
    </submittedName>
</protein>
<evidence type="ECO:0000256" key="1">
    <source>
        <dbReference type="SAM" id="MobiDB-lite"/>
    </source>
</evidence>
<keyword evidence="3" id="KW-1185">Reference proteome</keyword>
<dbReference type="RefSeq" id="WP_096568949.1">
    <property type="nucleotide sequence ID" value="NZ_JAQMTI010000256.1"/>
</dbReference>
<feature type="region of interest" description="Disordered" evidence="1">
    <location>
        <begin position="1"/>
        <end position="40"/>
    </location>
</feature>
<feature type="compositionally biased region" description="Basic and acidic residues" evidence="1">
    <location>
        <begin position="1"/>
        <end position="17"/>
    </location>
</feature>
<name>A0ABT4ZW21_9CYAN</name>